<dbReference type="RefSeq" id="WP_142536397.1">
    <property type="nucleotide sequence ID" value="NZ_SGJB01000015.1"/>
</dbReference>
<dbReference type="GO" id="GO:0005829">
    <property type="term" value="C:cytosol"/>
    <property type="evidence" value="ECO:0007669"/>
    <property type="project" value="TreeGrafter"/>
</dbReference>
<keyword evidence="10" id="KW-1185">Reference proteome</keyword>
<dbReference type="FunFam" id="3.30.300.20:FF:000002">
    <property type="entry name" value="Transcription termination/antitermination protein NusA"/>
    <property type="match status" value="1"/>
</dbReference>
<dbReference type="CDD" id="cd02134">
    <property type="entry name" value="KH-II_NusA_rpt1"/>
    <property type="match status" value="1"/>
</dbReference>
<dbReference type="InterPro" id="IPR003029">
    <property type="entry name" value="S1_domain"/>
</dbReference>
<keyword evidence="2 7" id="KW-0963">Cytoplasm</keyword>
<evidence type="ECO:0000256" key="5">
    <source>
        <dbReference type="ARBA" id="ARBA00023015"/>
    </source>
</evidence>
<evidence type="ECO:0000256" key="2">
    <source>
        <dbReference type="ARBA" id="ARBA00022490"/>
    </source>
</evidence>
<dbReference type="InterPro" id="IPR009019">
    <property type="entry name" value="KH_sf_prok-type"/>
</dbReference>
<dbReference type="InterPro" id="IPR025249">
    <property type="entry name" value="TF_NusA_KH_1st"/>
</dbReference>
<dbReference type="NCBIfam" id="TIGR01953">
    <property type="entry name" value="NusA"/>
    <property type="match status" value="1"/>
</dbReference>
<dbReference type="Pfam" id="PF13184">
    <property type="entry name" value="KH_NusA_1st"/>
    <property type="match status" value="1"/>
</dbReference>
<dbReference type="InterPro" id="IPR012340">
    <property type="entry name" value="NA-bd_OB-fold"/>
</dbReference>
<dbReference type="GO" id="GO:0003700">
    <property type="term" value="F:DNA-binding transcription factor activity"/>
    <property type="evidence" value="ECO:0007669"/>
    <property type="project" value="InterPro"/>
</dbReference>
<evidence type="ECO:0000313" key="9">
    <source>
        <dbReference type="EMBL" id="TQQ84146.1"/>
    </source>
</evidence>
<dbReference type="PANTHER" id="PTHR22648">
    <property type="entry name" value="TRANSCRIPTION TERMINATION FACTOR NUSA"/>
    <property type="match status" value="1"/>
</dbReference>
<dbReference type="FunFam" id="3.30.1480.10:FF:000002">
    <property type="entry name" value="Transcription termination/antitermination protein NusA"/>
    <property type="match status" value="1"/>
</dbReference>
<keyword evidence="3 7" id="KW-0889">Transcription antitermination</keyword>
<dbReference type="HAMAP" id="MF_00945_B">
    <property type="entry name" value="NusA_B"/>
    <property type="match status" value="1"/>
</dbReference>
<dbReference type="GO" id="GO:0003723">
    <property type="term" value="F:RNA binding"/>
    <property type="evidence" value="ECO:0007669"/>
    <property type="project" value="UniProtKB-UniRule"/>
</dbReference>
<dbReference type="InterPro" id="IPR004087">
    <property type="entry name" value="KH_dom"/>
</dbReference>
<dbReference type="GO" id="GO:0006353">
    <property type="term" value="P:DNA-templated transcription termination"/>
    <property type="evidence" value="ECO:0007669"/>
    <property type="project" value="UniProtKB-UniRule"/>
</dbReference>
<dbReference type="InterPro" id="IPR058582">
    <property type="entry name" value="KH_NusA_2nd"/>
</dbReference>
<dbReference type="Gene3D" id="2.40.50.140">
    <property type="entry name" value="Nucleic acid-binding proteins"/>
    <property type="match status" value="1"/>
</dbReference>
<dbReference type="SUPFAM" id="SSF50249">
    <property type="entry name" value="Nucleic acid-binding proteins"/>
    <property type="match status" value="1"/>
</dbReference>
<keyword evidence="1 7" id="KW-0806">Transcription termination</keyword>
<gene>
    <name evidence="7 9" type="primary">nusA</name>
    <name evidence="9" type="ORF">EXD82_08020</name>
</gene>
<dbReference type="PROSITE" id="PS50084">
    <property type="entry name" value="KH_TYPE_1"/>
    <property type="match status" value="1"/>
</dbReference>
<dbReference type="OrthoDB" id="9807233at2"/>
<keyword evidence="5 7" id="KW-0805">Transcription regulation</keyword>
<comment type="similarity">
    <text evidence="7">Belongs to the NusA family.</text>
</comment>
<accession>A0A544QTX7</accession>
<evidence type="ECO:0000259" key="8">
    <source>
        <dbReference type="PROSITE" id="PS50126"/>
    </source>
</evidence>
<dbReference type="Pfam" id="PF00575">
    <property type="entry name" value="S1"/>
    <property type="match status" value="1"/>
</dbReference>
<dbReference type="CDD" id="cd04455">
    <property type="entry name" value="S1_NusA"/>
    <property type="match status" value="1"/>
</dbReference>
<dbReference type="PANTHER" id="PTHR22648:SF0">
    <property type="entry name" value="TRANSCRIPTION TERMINATION_ANTITERMINATION PROTEIN NUSA"/>
    <property type="match status" value="1"/>
</dbReference>
<dbReference type="InterPro" id="IPR010213">
    <property type="entry name" value="TF_NusA"/>
</dbReference>
<dbReference type="EMBL" id="SGJB01000015">
    <property type="protein sequence ID" value="TQQ84146.1"/>
    <property type="molecule type" value="Genomic_DNA"/>
</dbReference>
<evidence type="ECO:0000256" key="3">
    <source>
        <dbReference type="ARBA" id="ARBA00022814"/>
    </source>
</evidence>
<evidence type="ECO:0000313" key="10">
    <source>
        <dbReference type="Proteomes" id="UP000317863"/>
    </source>
</evidence>
<comment type="subcellular location">
    <subcellularLocation>
        <location evidence="7">Cytoplasm</location>
    </subcellularLocation>
</comment>
<dbReference type="CDD" id="cd22529">
    <property type="entry name" value="KH-II_NusA_rpt2"/>
    <property type="match status" value="1"/>
</dbReference>
<dbReference type="SMART" id="SM00322">
    <property type="entry name" value="KH"/>
    <property type="match status" value="2"/>
</dbReference>
<keyword evidence="4 7" id="KW-0694">RNA-binding</keyword>
<dbReference type="Proteomes" id="UP000317863">
    <property type="component" value="Unassembled WGS sequence"/>
</dbReference>
<dbReference type="InterPro" id="IPR015946">
    <property type="entry name" value="KH_dom-like_a/b"/>
</dbReference>
<dbReference type="Gene3D" id="3.30.300.20">
    <property type="match status" value="2"/>
</dbReference>
<dbReference type="Pfam" id="PF26594">
    <property type="entry name" value="KH_NusA_2nd"/>
    <property type="match status" value="1"/>
</dbReference>
<evidence type="ECO:0000256" key="4">
    <source>
        <dbReference type="ARBA" id="ARBA00022884"/>
    </source>
</evidence>
<dbReference type="PROSITE" id="PS50126">
    <property type="entry name" value="S1"/>
    <property type="match status" value="1"/>
</dbReference>
<dbReference type="Gene3D" id="3.30.1480.10">
    <property type="entry name" value="NusA, N-terminal domain"/>
    <property type="match status" value="1"/>
</dbReference>
<keyword evidence="6 7" id="KW-0804">Transcription</keyword>
<comment type="function">
    <text evidence="7">Participates in both transcription termination and antitermination.</text>
</comment>
<dbReference type="InterPro" id="IPR030842">
    <property type="entry name" value="TF_NusA_bacterial"/>
</dbReference>
<evidence type="ECO:0000256" key="1">
    <source>
        <dbReference type="ARBA" id="ARBA00022472"/>
    </source>
</evidence>
<dbReference type="AlphaFoldDB" id="A0A544QTX7"/>
<comment type="subunit">
    <text evidence="7">Monomer. Binds directly to the core enzyme of the DNA-dependent RNA polymerase and to nascent RNA.</text>
</comment>
<dbReference type="SUPFAM" id="SSF54814">
    <property type="entry name" value="Prokaryotic type KH domain (KH-domain type II)"/>
    <property type="match status" value="2"/>
</dbReference>
<comment type="caution">
    <text evidence="9">The sequence shown here is derived from an EMBL/GenBank/DDBJ whole genome shotgun (WGS) entry which is preliminary data.</text>
</comment>
<evidence type="ECO:0000256" key="6">
    <source>
        <dbReference type="ARBA" id="ARBA00023163"/>
    </source>
</evidence>
<evidence type="ECO:0000256" key="7">
    <source>
        <dbReference type="HAMAP-Rule" id="MF_00945"/>
    </source>
</evidence>
<proteinExistence type="inferred from homology"/>
<reference evidence="9 10" key="1">
    <citation type="submission" date="2019-02" db="EMBL/GenBank/DDBJ databases">
        <title>Peptostreptococcaceae bacterium ZHW00191 nov., a new bacterium isolated from the human gut.</title>
        <authorList>
            <person name="Zhou H.-W."/>
            <person name="Chen X.-J."/>
        </authorList>
    </citation>
    <scope>NUCLEOTIDE SEQUENCE [LARGE SCALE GENOMIC DNA]</scope>
    <source>
        <strain evidence="9 10">ZHW00191</strain>
    </source>
</reference>
<dbReference type="Pfam" id="PF08529">
    <property type="entry name" value="NusA_N"/>
    <property type="match status" value="1"/>
</dbReference>
<dbReference type="SMART" id="SM00316">
    <property type="entry name" value="S1"/>
    <property type="match status" value="1"/>
</dbReference>
<dbReference type="InterPro" id="IPR013735">
    <property type="entry name" value="TF_NusA_N"/>
</dbReference>
<organism evidence="9 10">
    <name type="scientific">Peptacetobacter hominis</name>
    <dbReference type="NCBI Taxonomy" id="2743610"/>
    <lineage>
        <taxon>Bacteria</taxon>
        <taxon>Bacillati</taxon>
        <taxon>Bacillota</taxon>
        <taxon>Clostridia</taxon>
        <taxon>Peptostreptococcales</taxon>
        <taxon>Peptostreptococcaceae</taxon>
        <taxon>Peptacetobacter</taxon>
    </lineage>
</organism>
<dbReference type="FunFam" id="3.30.300.20:FF:000005">
    <property type="entry name" value="Transcription termination/antitermination protein NusA"/>
    <property type="match status" value="1"/>
</dbReference>
<dbReference type="InterPro" id="IPR036555">
    <property type="entry name" value="NusA_N_sf"/>
</dbReference>
<feature type="domain" description="S1 motif" evidence="8">
    <location>
        <begin position="137"/>
        <end position="201"/>
    </location>
</feature>
<sequence length="395" mass="44738">MNHEFMDALNEIVESKGIDKDILIDTIEQALLTAYKKNFGQAQNVEVEFNRESGDIKVYSTRQVVDESDYYDSFLEIELTEARKIDPAYEIGDIIRNEVTPRDFGRIAAQTAKQVVVQRLREAEREIVYNEFIEKESELVDGEISRATPNVVYVDLGRIEGIMTRNEKIAGEIYKEGQRIKVYVVEVRKTSKGPQIIVSRSHPGLVKRLFELEVPEIEQGIVQIKSIAREAGSRTKMAVKSIDEKIDPIGACVGQKGIRVKHIVDELGDEKIDIIKYSDDPAEFISEALSPSKVVKVEVNEEEKSALVVVPDYQLSLAIGKDGQNARLAAKLTNWKIDIKSESQYEEELANGTLYAKEEKIEEEIVEDFEADEAVDLEEVAEFEAEFAENEEIEE</sequence>
<protein>
    <recommendedName>
        <fullName evidence="7">Transcription termination/antitermination protein NusA</fullName>
    </recommendedName>
</protein>
<name>A0A544QTX7_9FIRM</name>
<dbReference type="GO" id="GO:0031564">
    <property type="term" value="P:transcription antitermination"/>
    <property type="evidence" value="ECO:0007669"/>
    <property type="project" value="UniProtKB-UniRule"/>
</dbReference>
<dbReference type="SUPFAM" id="SSF69705">
    <property type="entry name" value="Transcription factor NusA, N-terminal domain"/>
    <property type="match status" value="1"/>
</dbReference>